<keyword evidence="6" id="KW-0418">Kinase</keyword>
<dbReference type="Pfam" id="PF07536">
    <property type="entry name" value="HWE_HK"/>
    <property type="match status" value="1"/>
</dbReference>
<dbReference type="EMBL" id="ADVL01000429">
    <property type="protein sequence ID" value="EFH11273.1"/>
    <property type="molecule type" value="Genomic_DNA"/>
</dbReference>
<keyword evidence="4" id="KW-0808">Transferase</keyword>
<evidence type="ECO:0000256" key="3">
    <source>
        <dbReference type="ARBA" id="ARBA00022553"/>
    </source>
</evidence>
<keyword evidence="7" id="KW-0067">ATP-binding</keyword>
<dbReference type="SMART" id="SM00911">
    <property type="entry name" value="HWE_HK"/>
    <property type="match status" value="1"/>
</dbReference>
<proteinExistence type="predicted"/>
<dbReference type="PROSITE" id="PS50112">
    <property type="entry name" value="PAS"/>
    <property type="match status" value="1"/>
</dbReference>
<dbReference type="GO" id="GO:0004673">
    <property type="term" value="F:protein histidine kinase activity"/>
    <property type="evidence" value="ECO:0007669"/>
    <property type="project" value="UniProtKB-EC"/>
</dbReference>
<evidence type="ECO:0000256" key="5">
    <source>
        <dbReference type="ARBA" id="ARBA00022741"/>
    </source>
</evidence>
<dbReference type="PANTHER" id="PTHR41523">
    <property type="entry name" value="TWO-COMPONENT SYSTEM SENSOR PROTEIN"/>
    <property type="match status" value="1"/>
</dbReference>
<dbReference type="InterPro" id="IPR013656">
    <property type="entry name" value="PAS_4"/>
</dbReference>
<keyword evidence="3" id="KW-0597">Phosphoprotein</keyword>
<protein>
    <recommendedName>
        <fullName evidence="2">histidine kinase</fullName>
        <ecNumber evidence="2">2.7.13.3</ecNumber>
    </recommendedName>
</protein>
<dbReference type="Pfam" id="PF08448">
    <property type="entry name" value="PAS_4"/>
    <property type="match status" value="1"/>
</dbReference>
<dbReference type="Gene3D" id="3.30.565.10">
    <property type="entry name" value="Histidine kinase-like ATPase, C-terminal domain"/>
    <property type="match status" value="1"/>
</dbReference>
<organism evidence="9 10">
    <name type="scientific">Pseudoroseomonas cervicalis ATCC 49957</name>
    <dbReference type="NCBI Taxonomy" id="525371"/>
    <lineage>
        <taxon>Bacteria</taxon>
        <taxon>Pseudomonadati</taxon>
        <taxon>Pseudomonadota</taxon>
        <taxon>Alphaproteobacteria</taxon>
        <taxon>Acetobacterales</taxon>
        <taxon>Roseomonadaceae</taxon>
        <taxon>Roseomonas</taxon>
    </lineage>
</organism>
<dbReference type="InterPro" id="IPR000014">
    <property type="entry name" value="PAS"/>
</dbReference>
<keyword evidence="5" id="KW-0547">Nucleotide-binding</keyword>
<dbReference type="InterPro" id="IPR035965">
    <property type="entry name" value="PAS-like_dom_sf"/>
</dbReference>
<gene>
    <name evidence="9" type="ORF">HMPREF0731_2510</name>
</gene>
<accession>D5RN49</accession>
<dbReference type="SMART" id="SM00091">
    <property type="entry name" value="PAS"/>
    <property type="match status" value="1"/>
</dbReference>
<dbReference type="CDD" id="cd00130">
    <property type="entry name" value="PAS"/>
    <property type="match status" value="1"/>
</dbReference>
<evidence type="ECO:0000256" key="2">
    <source>
        <dbReference type="ARBA" id="ARBA00012438"/>
    </source>
</evidence>
<dbReference type="Gene3D" id="3.30.450.20">
    <property type="entry name" value="PAS domain"/>
    <property type="match status" value="1"/>
</dbReference>
<dbReference type="NCBIfam" id="TIGR00229">
    <property type="entry name" value="sensory_box"/>
    <property type="match status" value="1"/>
</dbReference>
<evidence type="ECO:0000256" key="6">
    <source>
        <dbReference type="ARBA" id="ARBA00022777"/>
    </source>
</evidence>
<evidence type="ECO:0000313" key="10">
    <source>
        <dbReference type="Proteomes" id="UP000005324"/>
    </source>
</evidence>
<dbReference type="Proteomes" id="UP000005324">
    <property type="component" value="Unassembled WGS sequence"/>
</dbReference>
<reference evidence="9 10" key="1">
    <citation type="submission" date="2010-04" db="EMBL/GenBank/DDBJ databases">
        <authorList>
            <person name="Qin X."/>
            <person name="Bachman B."/>
            <person name="Battles P."/>
            <person name="Bell A."/>
            <person name="Bess C."/>
            <person name="Bickham C."/>
            <person name="Chaboub L."/>
            <person name="Chen D."/>
            <person name="Coyle M."/>
            <person name="Deiros D.R."/>
            <person name="Dinh H."/>
            <person name="Forbes L."/>
            <person name="Fowler G."/>
            <person name="Francisco L."/>
            <person name="Fu Q."/>
            <person name="Gubbala S."/>
            <person name="Hale W."/>
            <person name="Han Y."/>
            <person name="Hemphill L."/>
            <person name="Highlander S.K."/>
            <person name="Hirani K."/>
            <person name="Hogues M."/>
            <person name="Jackson L."/>
            <person name="Jakkamsetti A."/>
            <person name="Javaid M."/>
            <person name="Jiang H."/>
            <person name="Korchina V."/>
            <person name="Kovar C."/>
            <person name="Lara F."/>
            <person name="Lee S."/>
            <person name="Mata R."/>
            <person name="Mathew T."/>
            <person name="Moen C."/>
            <person name="Morales K."/>
            <person name="Munidasa M."/>
            <person name="Nazareth L."/>
            <person name="Ngo R."/>
            <person name="Nguyen L."/>
            <person name="Okwuonu G."/>
            <person name="Ongeri F."/>
            <person name="Patil S."/>
            <person name="Petrosino J."/>
            <person name="Pham C."/>
            <person name="Pham P."/>
            <person name="Pu L.-L."/>
            <person name="Puazo M."/>
            <person name="Raj R."/>
            <person name="Reid J."/>
            <person name="Rouhana J."/>
            <person name="Saada N."/>
            <person name="Shang Y."/>
            <person name="Simmons D."/>
            <person name="Thornton R."/>
            <person name="Warren J."/>
            <person name="Weissenberger G."/>
            <person name="Zhang J."/>
            <person name="Zhang L."/>
            <person name="Zhou C."/>
            <person name="Zhu D."/>
            <person name="Muzny D."/>
            <person name="Worley K."/>
            <person name="Gibbs R."/>
        </authorList>
    </citation>
    <scope>NUCLEOTIDE SEQUENCE [LARGE SCALE GENOMIC DNA]</scope>
    <source>
        <strain evidence="9 10">ATCC 49957</strain>
    </source>
</reference>
<dbReference type="EC" id="2.7.13.3" evidence="2"/>
<dbReference type="SUPFAM" id="SSF55785">
    <property type="entry name" value="PYP-like sensor domain (PAS domain)"/>
    <property type="match status" value="1"/>
</dbReference>
<sequence length="330" mass="35751">MPHQAAQRLMEDELAGLITRHALEAIFLLDGQGRTVFANPAAEALFGWSMAELLDRPLHDMLHHHHPDGRPFPMQDCPLGRVFATGESLRAHEDVFFHRDGRPIPVSCSNAAVLRDGVVTGGVLIVRDISERRLYERHRELLLDELNHRVRNMLAVVRAVANQSLTGQDMAAARESFLSRLDAMAEAQALLTQDGGIEAPLRSVIEHALRAFPAGDGAVRLEGPAVTLSPRKALTLAMAVHELATNATKYGALSRPGGAVRVSWSGADSAAQPLRLVWQEAGGPPVRPPRHTGFGTRMIRQALAAEFEAEIDLDFAPGGLVCTLRPASAA</sequence>
<evidence type="ECO:0000259" key="8">
    <source>
        <dbReference type="PROSITE" id="PS50112"/>
    </source>
</evidence>
<evidence type="ECO:0000256" key="7">
    <source>
        <dbReference type="ARBA" id="ARBA00022840"/>
    </source>
</evidence>
<dbReference type="AlphaFoldDB" id="D5RN49"/>
<dbReference type="InterPro" id="IPR011102">
    <property type="entry name" value="Sig_transdc_His_kinase_HWE"/>
</dbReference>
<evidence type="ECO:0000256" key="4">
    <source>
        <dbReference type="ARBA" id="ARBA00022679"/>
    </source>
</evidence>
<feature type="domain" description="PAS" evidence="8">
    <location>
        <begin position="10"/>
        <end position="68"/>
    </location>
</feature>
<evidence type="ECO:0000256" key="1">
    <source>
        <dbReference type="ARBA" id="ARBA00000085"/>
    </source>
</evidence>
<comment type="caution">
    <text evidence="9">The sequence shown here is derived from an EMBL/GenBank/DDBJ whole genome shotgun (WGS) entry which is preliminary data.</text>
</comment>
<dbReference type="HOGENOM" id="CLU_000445_114_57_5"/>
<dbReference type="GO" id="GO:0005524">
    <property type="term" value="F:ATP binding"/>
    <property type="evidence" value="ECO:0007669"/>
    <property type="project" value="UniProtKB-KW"/>
</dbReference>
<dbReference type="InterPro" id="IPR036890">
    <property type="entry name" value="HATPase_C_sf"/>
</dbReference>
<dbReference type="OrthoDB" id="5287260at2"/>
<dbReference type="PANTHER" id="PTHR41523:SF7">
    <property type="entry name" value="HISTIDINE KINASE"/>
    <property type="match status" value="1"/>
</dbReference>
<evidence type="ECO:0000313" key="9">
    <source>
        <dbReference type="EMBL" id="EFH11273.1"/>
    </source>
</evidence>
<comment type="catalytic activity">
    <reaction evidence="1">
        <text>ATP + protein L-histidine = ADP + protein N-phospho-L-histidine.</text>
        <dbReference type="EC" id="2.7.13.3"/>
    </reaction>
</comment>
<keyword evidence="10" id="KW-1185">Reference proteome</keyword>
<name>D5RN49_9PROT</name>